<keyword evidence="3" id="KW-1185">Reference proteome</keyword>
<proteinExistence type="predicted"/>
<evidence type="ECO:0000313" key="3">
    <source>
        <dbReference type="Proteomes" id="UP000002432"/>
    </source>
</evidence>
<dbReference type="EnsemblBacteria" id="ABF39491">
    <property type="protein sequence ID" value="ABF39491"/>
    <property type="gene ID" value="Acid345_0486"/>
</dbReference>
<dbReference type="STRING" id="204669.Acid345_0486"/>
<gene>
    <name evidence="2" type="ordered locus">Acid345_0486</name>
</gene>
<dbReference type="Proteomes" id="UP000002432">
    <property type="component" value="Chromosome"/>
</dbReference>
<evidence type="ECO:0008006" key="4">
    <source>
        <dbReference type="Google" id="ProtNLM"/>
    </source>
</evidence>
<dbReference type="EMBL" id="CP000360">
    <property type="protein sequence ID" value="ABF39491.1"/>
    <property type="molecule type" value="Genomic_DNA"/>
</dbReference>
<organism evidence="2 3">
    <name type="scientific">Koribacter versatilis (strain Ellin345)</name>
    <dbReference type="NCBI Taxonomy" id="204669"/>
    <lineage>
        <taxon>Bacteria</taxon>
        <taxon>Pseudomonadati</taxon>
        <taxon>Acidobacteriota</taxon>
        <taxon>Terriglobia</taxon>
        <taxon>Terriglobales</taxon>
        <taxon>Candidatus Korobacteraceae</taxon>
        <taxon>Candidatus Korobacter</taxon>
    </lineage>
</organism>
<feature type="signal peptide" evidence="1">
    <location>
        <begin position="1"/>
        <end position="19"/>
    </location>
</feature>
<dbReference type="KEGG" id="aba:Acid345_0486"/>
<sequence length="380" mass="41227">MRTSILLLGLSLLAIPAFAGSAADLPKVEVLPTAAPKEPVYSVVAGIDGEIYPVFANYASLKNVSERKWGTIAVTVSNPTNTALRARISVQVQGWSDEEIQLAQLGAGASKTYVFAPTFLPRFYNNQEIAAATTVVNVSDMGGQTLYLQTVPVKIRSAEDMFWGSKFQFAPFIASWITPHDERVEEILRKAKEFMPGRRLPGYEPEKDAVGQEQMTYSEARAIYRALQDAGVSYVKSSMTLGGHQDASERVRMPESSLRDVSANCIDGVVMYASLFENLGMEPVVLLLPGHAYVGVRVSPKSDKYLYIETAITGRASFEDSIASAARGVASLKSNDQIRVSVADARTMGIFPMPRPIVQSAPSSESVSAALQLQIPATHQ</sequence>
<keyword evidence="1" id="KW-0732">Signal</keyword>
<reference evidence="2 3" key="1">
    <citation type="journal article" date="2009" name="Appl. Environ. Microbiol.">
        <title>Three genomes from the phylum Acidobacteria provide insight into the lifestyles of these microorganisms in soils.</title>
        <authorList>
            <person name="Ward N.L."/>
            <person name="Challacombe J.F."/>
            <person name="Janssen P.H."/>
            <person name="Henrissat B."/>
            <person name="Coutinho P.M."/>
            <person name="Wu M."/>
            <person name="Xie G."/>
            <person name="Haft D.H."/>
            <person name="Sait M."/>
            <person name="Badger J."/>
            <person name="Barabote R.D."/>
            <person name="Bradley B."/>
            <person name="Brettin T.S."/>
            <person name="Brinkac L.M."/>
            <person name="Bruce D."/>
            <person name="Creasy T."/>
            <person name="Daugherty S.C."/>
            <person name="Davidsen T.M."/>
            <person name="DeBoy R.T."/>
            <person name="Detter J.C."/>
            <person name="Dodson R.J."/>
            <person name="Durkin A.S."/>
            <person name="Ganapathy A."/>
            <person name="Gwinn-Giglio M."/>
            <person name="Han C.S."/>
            <person name="Khouri H."/>
            <person name="Kiss H."/>
            <person name="Kothari S.P."/>
            <person name="Madupu R."/>
            <person name="Nelson K.E."/>
            <person name="Nelson W.C."/>
            <person name="Paulsen I."/>
            <person name="Penn K."/>
            <person name="Ren Q."/>
            <person name="Rosovitz M.J."/>
            <person name="Selengut J.D."/>
            <person name="Shrivastava S."/>
            <person name="Sullivan S.A."/>
            <person name="Tapia R."/>
            <person name="Thompson L.S."/>
            <person name="Watkins K.L."/>
            <person name="Yang Q."/>
            <person name="Yu C."/>
            <person name="Zafar N."/>
            <person name="Zhou L."/>
            <person name="Kuske C.R."/>
        </authorList>
    </citation>
    <scope>NUCLEOTIDE SEQUENCE [LARGE SCALE GENOMIC DNA]</scope>
    <source>
        <strain evidence="2 3">Ellin345</strain>
    </source>
</reference>
<protein>
    <recommendedName>
        <fullName evidence="4">DUF3857 domain-containing protein</fullName>
    </recommendedName>
</protein>
<feature type="chain" id="PRO_5004191798" description="DUF3857 domain-containing protein" evidence="1">
    <location>
        <begin position="20"/>
        <end position="380"/>
    </location>
</feature>
<evidence type="ECO:0000313" key="2">
    <source>
        <dbReference type="EMBL" id="ABF39491.1"/>
    </source>
</evidence>
<name>Q1IUF9_KORVE</name>
<dbReference type="RefSeq" id="WP_011521293.1">
    <property type="nucleotide sequence ID" value="NC_008009.1"/>
</dbReference>
<dbReference type="eggNOG" id="COG1198">
    <property type="taxonomic scope" value="Bacteria"/>
</dbReference>
<accession>Q1IUF9</accession>
<dbReference type="OrthoDB" id="221244at2"/>
<dbReference type="HOGENOM" id="CLU_679532_0_0_0"/>
<dbReference type="AlphaFoldDB" id="Q1IUF9"/>
<evidence type="ECO:0000256" key="1">
    <source>
        <dbReference type="SAM" id="SignalP"/>
    </source>
</evidence>